<proteinExistence type="predicted"/>
<dbReference type="InterPro" id="IPR017587">
    <property type="entry name" value="YqeC"/>
</dbReference>
<accession>A0A557RHN8</accession>
<protein>
    <submittedName>
        <fullName evidence="1">Putative selenium-dependent hydroxylase accessory protein YqeC</fullName>
    </submittedName>
</protein>
<dbReference type="NCBIfam" id="TIGR03172">
    <property type="entry name" value="selenium cofactor biosynthesis protein YqeC"/>
    <property type="match status" value="1"/>
</dbReference>
<sequence>MISAATRKGVTMQACDKGPPPALPDALEVGDGIVCAVGAGGKKTTLNRLLEQLGGRVGVTATTALTPVPPSLVDAGCVATAEQLTDDVPAAARTARRVVFACPGAKPDRHAGVPPGVIAAVHARAGFHTTLVKADGARMRSIKAPRAHEPALVPGCRRVLFLVGASVIGRPLDASLAHRVPELAALLDLSVGQVITPEHIGRLLSEPAGACQHVGTARLIAVINQVDDTDRLDAARRAAEAALAGRCAPDRVVLTAMTAAQPVIEVIDPGQTRADGEP</sequence>
<dbReference type="EMBL" id="VMKP01000003">
    <property type="protein sequence ID" value="TVO64679.1"/>
    <property type="molecule type" value="Genomic_DNA"/>
</dbReference>
<reference evidence="1 2" key="1">
    <citation type="submission" date="2019-07" db="EMBL/GenBank/DDBJ databases">
        <title>Reclasification of Spiribacter aquaticus.</title>
        <authorList>
            <person name="Leon M.J."/>
            <person name="Sanchez-Porro C."/>
            <person name="Ventosa A."/>
        </authorList>
    </citation>
    <scope>NUCLEOTIDE SEQUENCE [LARGE SCALE GENOMIC DNA]</scope>
    <source>
        <strain evidence="1 2">SP30</strain>
    </source>
</reference>
<name>A0A557RHN8_9GAMM</name>
<evidence type="ECO:0000313" key="2">
    <source>
        <dbReference type="Proteomes" id="UP000316688"/>
    </source>
</evidence>
<keyword evidence="2" id="KW-1185">Reference proteome</keyword>
<dbReference type="AlphaFoldDB" id="A0A557RHN8"/>
<organism evidence="1 2">
    <name type="scientific">Spiribacter aquaticus</name>
    <dbReference type="NCBI Taxonomy" id="1935996"/>
    <lineage>
        <taxon>Bacteria</taxon>
        <taxon>Pseudomonadati</taxon>
        <taxon>Pseudomonadota</taxon>
        <taxon>Gammaproteobacteria</taxon>
        <taxon>Chromatiales</taxon>
        <taxon>Ectothiorhodospiraceae</taxon>
        <taxon>Spiribacter</taxon>
    </lineage>
</organism>
<comment type="caution">
    <text evidence="1">The sequence shown here is derived from an EMBL/GenBank/DDBJ whole genome shotgun (WGS) entry which is preliminary data.</text>
</comment>
<dbReference type="Proteomes" id="UP000316688">
    <property type="component" value="Unassembled WGS sequence"/>
</dbReference>
<evidence type="ECO:0000313" key="1">
    <source>
        <dbReference type="EMBL" id="TVO64679.1"/>
    </source>
</evidence>
<gene>
    <name evidence="1" type="primary">yqeC</name>
    <name evidence="1" type="ORF">FPL11_08510</name>
</gene>
<dbReference type="Pfam" id="PF19842">
    <property type="entry name" value="YqeC"/>
    <property type="match status" value="1"/>
</dbReference>